<keyword evidence="2" id="KW-0378">Hydrolase</keyword>
<keyword evidence="5" id="KW-0175">Coiled coil</keyword>
<dbReference type="FunFam" id="3.40.50.300:FF:001039">
    <property type="entry name" value="ATP-dependent RNA helicase DDX60"/>
    <property type="match status" value="1"/>
</dbReference>
<evidence type="ECO:0000259" key="7">
    <source>
        <dbReference type="PROSITE" id="PS51194"/>
    </source>
</evidence>
<evidence type="ECO:0000256" key="4">
    <source>
        <dbReference type="ARBA" id="ARBA00022840"/>
    </source>
</evidence>
<dbReference type="PANTHER" id="PTHR44533">
    <property type="entry name" value="DEAD/H RNA HELICASE, PUTATIVE-RELATED"/>
    <property type="match status" value="1"/>
</dbReference>
<keyword evidence="9" id="KW-1185">Reference proteome</keyword>
<keyword evidence="3" id="KW-0347">Helicase</keyword>
<dbReference type="PROSITE" id="PS51192">
    <property type="entry name" value="HELICASE_ATP_BIND_1"/>
    <property type="match status" value="1"/>
</dbReference>
<dbReference type="SUPFAM" id="SSF52540">
    <property type="entry name" value="P-loop containing nucleoside triphosphate hydrolases"/>
    <property type="match status" value="1"/>
</dbReference>
<dbReference type="Pfam" id="PF26167">
    <property type="entry name" value="TPR_DDX60"/>
    <property type="match status" value="1"/>
</dbReference>
<dbReference type="Proteomes" id="UP000472275">
    <property type="component" value="Chromosome 1"/>
</dbReference>
<dbReference type="PROSITE" id="PS51194">
    <property type="entry name" value="HELICASE_CTER"/>
    <property type="match status" value="1"/>
</dbReference>
<reference evidence="8" key="2">
    <citation type="submission" date="2025-08" db="UniProtKB">
        <authorList>
            <consortium name="Ensembl"/>
        </authorList>
    </citation>
    <scope>IDENTIFICATION</scope>
</reference>
<dbReference type="GO" id="GO:0004386">
    <property type="term" value="F:helicase activity"/>
    <property type="evidence" value="ECO:0007669"/>
    <property type="project" value="UniProtKB-KW"/>
</dbReference>
<accession>A0A663DQ24</accession>
<evidence type="ECO:0000256" key="5">
    <source>
        <dbReference type="SAM" id="Coils"/>
    </source>
</evidence>
<protein>
    <submittedName>
        <fullName evidence="8">DExD/H-box helicase 60</fullName>
    </submittedName>
</protein>
<dbReference type="InterPro" id="IPR059032">
    <property type="entry name" value="WHD_DDX60"/>
</dbReference>
<evidence type="ECO:0000256" key="3">
    <source>
        <dbReference type="ARBA" id="ARBA00022806"/>
    </source>
</evidence>
<dbReference type="InterPro" id="IPR011545">
    <property type="entry name" value="DEAD/DEAH_box_helicase_dom"/>
</dbReference>
<dbReference type="GO" id="GO:0005737">
    <property type="term" value="C:cytoplasm"/>
    <property type="evidence" value="ECO:0007669"/>
    <property type="project" value="TreeGrafter"/>
</dbReference>
<feature type="domain" description="Helicase C-terminal" evidence="7">
    <location>
        <begin position="1105"/>
        <end position="1255"/>
    </location>
</feature>
<dbReference type="InterPro" id="IPR001650">
    <property type="entry name" value="Helicase_C-like"/>
</dbReference>
<dbReference type="Pfam" id="PF23002">
    <property type="entry name" value="PIN-like_DDX60"/>
    <property type="match status" value="1"/>
</dbReference>
<sequence length="1582" mass="183201">VPSFSWNFVESEFFVIDGDSLLLMFLDKETQYLNFFYQIECFLQDFTEKGAKYVIAFFKDAEQMYFPYPHFLFLRTALIEHLRHNTSTTVHTEFSSCLSSKWEIFLKKSYPYFIILSDIGLTSLQTDYLSILIAHSLSKKINVVLASGQEYDILRVYGYHKMGTSRFSRKHHLWHKSTLSHMEGCGCYPPGALWPLSHPRGSSCLLRVRQTVHLLKQLWPEGSDIRRVVCVLACAVGLKIYSNMLENGRSKPLSPEAAADLCRMQCLTVTFLLHMPLSQRAQIRIMKSYASIPLHEKLCTHFALTQLSDTNDWKLDLTYLPDLNDDSLLINLAHYYEVKYTEEFKKELGKEMENEYQCLWDTVTKLAMKYSFGDAFPIRKTSQLFLEQEQTLFREEIPNIGLISVKSDLVEDYAGDVLKDLPVLESNDPAVTSLIKYKEFDELCHWHSGRPLTEEYERVQCNADAKSRDPKERRQIQKLQTFRHFYGSTLEDSTSKLIVRQDDVSGNANAAVKKTQKKHVSIFKRLKSKEEKKEHEQWKALCIPTEKEIKANLTVGINKLEKFLKTLKSKSVKFSVEMTGLSACLEVWKEHCREQGNKSKDLRKAVQVMRRIHILLEKYQDLLEKQHLQKLTRYLRLLGFENLACSLSDSTGESNNQNISNYAIEVGPARFQLQYMDYYLLREERNDPDPRVQHFIPDTWQRELLDAVDNNESAVIVAPTSSGKTYASYYCMEKVLKTSNEGVVVYVAPTKALVNQVVGTIYNRFTKKLPDGLVVCGVFTRDYRNDVMNSQILVTVPQCLEILMLSPRSQKWTKRIQYVIFDEVHCLGGEIGAEVWEHLLVTIRCPFLALSATVSNPGHLTEWLQSVKRYWQRAENKIEGSSTNSEKNFTRNCRVKSKVQEQKKSYRVRLVLYEERYNDLEKYVCSLKGSDFIIEHCHPCAALTVNHIENYGIPSDLSLSPRESIQLYDIMVKVWQQWPRAQELDPEEFVCFKNKVVIKKADVRKYEQELKKELRKWIVLGQRQKVTVVTGLALKTVYSFNIIIIIPLHIIKNSIRVHLTDIYFILFALRFNVDSVERAAKNVFLNLLKKQKSEQYPNTEREKERLSDELRKVKKMLIKFNPQKIFHRLRFERRGYLQQMMALRGIGYHHGSMATKERQVVEMLFRLGYIKVVTATSTLALGINMPCKSVVFAEDSVFLDALNYRQMSGRAGRRGQDMIGNVFFYDIPLPKVERLIKSNVPQLKGQFPLTVSLILRLMLLAAKADDKADARAKALSVLKHSLMSFRKERNAEILKIYFMFSLQFLIKEGYLDQEGNPIGFAGLVTHLYYYEPSNFVLVSFLVKGLFHKLCQPIKGSTVFSEDVLEKLVLILANLFGRKYLPACSMKYKCIFCQSKVFLEDLPEDFADAVNEYNTKVEENFAHFLLTTAKLADMEQEYRLPLSKTDFTSKNWHGSELASYLMDNTKSISAISPFACLSGVVDNDLFHGEVINKAVLRSLGINVTNCPLLYLNKYDNQGRRRPLNAYALDFYKHGSLIALTTDNWYILPFLIWLNNSIVYNMVHKYIFLFLKPSHSRTWGWISC</sequence>
<feature type="domain" description="Helicase ATP-binding" evidence="6">
    <location>
        <begin position="705"/>
        <end position="872"/>
    </location>
</feature>
<dbReference type="InterPro" id="IPR055124">
    <property type="entry name" value="PIN-like_DDX60"/>
</dbReference>
<dbReference type="GeneTree" id="ENSGT00940000157188"/>
<evidence type="ECO:0000259" key="6">
    <source>
        <dbReference type="PROSITE" id="PS51192"/>
    </source>
</evidence>
<dbReference type="CDD" id="cd18025">
    <property type="entry name" value="DEXHc_DDX60"/>
    <property type="match status" value="1"/>
</dbReference>
<dbReference type="Pfam" id="PF00270">
    <property type="entry name" value="DEAD"/>
    <property type="match status" value="1"/>
</dbReference>
<dbReference type="InterPro" id="IPR014001">
    <property type="entry name" value="Helicase_ATP-bd"/>
</dbReference>
<reference evidence="8" key="1">
    <citation type="submission" date="2021-03" db="EMBL/GenBank/DDBJ databases">
        <authorList>
            <consortium name="Wellcome Sanger Institute Data Sharing"/>
        </authorList>
    </citation>
    <scope>NUCLEOTIDE SEQUENCE [LARGE SCALE GENOMIC DNA]</scope>
</reference>
<proteinExistence type="predicted"/>
<dbReference type="Pfam" id="PF00271">
    <property type="entry name" value="Helicase_C"/>
    <property type="match status" value="1"/>
</dbReference>
<organism evidence="8 9">
    <name type="scientific">Aquila chrysaetos chrysaetos</name>
    <dbReference type="NCBI Taxonomy" id="223781"/>
    <lineage>
        <taxon>Eukaryota</taxon>
        <taxon>Metazoa</taxon>
        <taxon>Chordata</taxon>
        <taxon>Craniata</taxon>
        <taxon>Vertebrata</taxon>
        <taxon>Euteleostomi</taxon>
        <taxon>Archelosauria</taxon>
        <taxon>Archosauria</taxon>
        <taxon>Dinosauria</taxon>
        <taxon>Saurischia</taxon>
        <taxon>Theropoda</taxon>
        <taxon>Coelurosauria</taxon>
        <taxon>Aves</taxon>
        <taxon>Neognathae</taxon>
        <taxon>Neoaves</taxon>
        <taxon>Telluraves</taxon>
        <taxon>Accipitrimorphae</taxon>
        <taxon>Accipitriformes</taxon>
        <taxon>Accipitridae</taxon>
        <taxon>Accipitrinae</taxon>
        <taxon>Aquila</taxon>
    </lineage>
</organism>
<keyword evidence="4" id="KW-0067">ATP-binding</keyword>
<name>A0A663DQ24_AQUCH</name>
<dbReference type="PANTHER" id="PTHR44533:SF5">
    <property type="entry name" value="DEXD_H-BOX HELICASE 60"/>
    <property type="match status" value="1"/>
</dbReference>
<gene>
    <name evidence="8" type="primary">DDX60</name>
</gene>
<dbReference type="InterPro" id="IPR052431">
    <property type="entry name" value="SKI2_subfamily_helicases"/>
</dbReference>
<evidence type="ECO:0000256" key="2">
    <source>
        <dbReference type="ARBA" id="ARBA00022801"/>
    </source>
</evidence>
<dbReference type="Ensembl" id="ENSACCT00020001985.1">
    <property type="protein sequence ID" value="ENSACCP00020001926.1"/>
    <property type="gene ID" value="ENSACCG00020001079.1"/>
</dbReference>
<dbReference type="Pfam" id="PF26076">
    <property type="entry name" value="WHD_DDX60"/>
    <property type="match status" value="1"/>
</dbReference>
<evidence type="ECO:0000313" key="9">
    <source>
        <dbReference type="Proteomes" id="UP000472275"/>
    </source>
</evidence>
<dbReference type="Gene3D" id="3.40.50.300">
    <property type="entry name" value="P-loop containing nucleotide triphosphate hydrolases"/>
    <property type="match status" value="2"/>
</dbReference>
<feature type="coiled-coil region" evidence="5">
    <location>
        <begin position="1089"/>
        <end position="1116"/>
    </location>
</feature>
<dbReference type="SMART" id="SM00490">
    <property type="entry name" value="HELICc"/>
    <property type="match status" value="1"/>
</dbReference>
<dbReference type="GO" id="GO:0005524">
    <property type="term" value="F:ATP binding"/>
    <property type="evidence" value="ECO:0007669"/>
    <property type="project" value="UniProtKB-KW"/>
</dbReference>
<dbReference type="GO" id="GO:0003676">
    <property type="term" value="F:nucleic acid binding"/>
    <property type="evidence" value="ECO:0007669"/>
    <property type="project" value="InterPro"/>
</dbReference>
<evidence type="ECO:0000313" key="8">
    <source>
        <dbReference type="Ensembl" id="ENSACCP00020001926.1"/>
    </source>
</evidence>
<dbReference type="SMART" id="SM00487">
    <property type="entry name" value="DEXDc"/>
    <property type="match status" value="1"/>
</dbReference>
<reference evidence="8" key="3">
    <citation type="submission" date="2025-09" db="UniProtKB">
        <authorList>
            <consortium name="Ensembl"/>
        </authorList>
    </citation>
    <scope>IDENTIFICATION</scope>
</reference>
<dbReference type="InterPro" id="IPR027417">
    <property type="entry name" value="P-loop_NTPase"/>
</dbReference>
<evidence type="ECO:0000256" key="1">
    <source>
        <dbReference type="ARBA" id="ARBA00022741"/>
    </source>
</evidence>
<dbReference type="GO" id="GO:0016787">
    <property type="term" value="F:hydrolase activity"/>
    <property type="evidence" value="ECO:0007669"/>
    <property type="project" value="UniProtKB-KW"/>
</dbReference>
<keyword evidence="1" id="KW-0547">Nucleotide-binding</keyword>